<organism evidence="1 2">
    <name type="scientific">Hypoxylon rubiginosum</name>
    <dbReference type="NCBI Taxonomy" id="110542"/>
    <lineage>
        <taxon>Eukaryota</taxon>
        <taxon>Fungi</taxon>
        <taxon>Dikarya</taxon>
        <taxon>Ascomycota</taxon>
        <taxon>Pezizomycotina</taxon>
        <taxon>Sordariomycetes</taxon>
        <taxon>Xylariomycetidae</taxon>
        <taxon>Xylariales</taxon>
        <taxon>Hypoxylaceae</taxon>
        <taxon>Hypoxylon</taxon>
    </lineage>
</organism>
<dbReference type="EMBL" id="MU394285">
    <property type="protein sequence ID" value="KAI6091918.1"/>
    <property type="molecule type" value="Genomic_DNA"/>
</dbReference>
<evidence type="ECO:0000313" key="2">
    <source>
        <dbReference type="Proteomes" id="UP001497680"/>
    </source>
</evidence>
<dbReference type="Proteomes" id="UP001497680">
    <property type="component" value="Unassembled WGS sequence"/>
</dbReference>
<proteinExistence type="predicted"/>
<sequence length="263" mass="30024">MSKPVADEEQPLRLSEDLLASQEPEVSPKRGILTIVTFPSLYTVFLHLVILILLIYTFRGSPYPRTQPPMPEGATWSPATEFIRYQINGDHALHQNKPSVYAGTPTVEQERAWDDLVTPAYFAATREELIKSEESLENGARLTSGGYLATLGVYHELHCLRQFRLYLYRDRYYENITEAQDHYLHQHLDHCLESLRLTIMCHGNTGLYTFAWTSASQGKPTSQSNARSVCVNWSSIKDWSHSREIPDTERVMGPSSMEDCHDC</sequence>
<comment type="caution">
    <text evidence="1">The sequence shown here is derived from an EMBL/GenBank/DDBJ whole genome shotgun (WGS) entry which is preliminary data.</text>
</comment>
<name>A0ACC0DGI3_9PEZI</name>
<gene>
    <name evidence="1" type="ORF">F4821DRAFT_280217</name>
</gene>
<protein>
    <submittedName>
        <fullName evidence="1">Uncharacterized protein</fullName>
    </submittedName>
</protein>
<reference evidence="1 2" key="1">
    <citation type="journal article" date="2022" name="New Phytol.">
        <title>Ecological generalism drives hyperdiversity of secondary metabolite gene clusters in xylarialean endophytes.</title>
        <authorList>
            <person name="Franco M.E.E."/>
            <person name="Wisecaver J.H."/>
            <person name="Arnold A.E."/>
            <person name="Ju Y.M."/>
            <person name="Slot J.C."/>
            <person name="Ahrendt S."/>
            <person name="Moore L.P."/>
            <person name="Eastman K.E."/>
            <person name="Scott K."/>
            <person name="Konkel Z."/>
            <person name="Mondo S.J."/>
            <person name="Kuo A."/>
            <person name="Hayes R.D."/>
            <person name="Haridas S."/>
            <person name="Andreopoulos B."/>
            <person name="Riley R."/>
            <person name="LaButti K."/>
            <person name="Pangilinan J."/>
            <person name="Lipzen A."/>
            <person name="Amirebrahimi M."/>
            <person name="Yan J."/>
            <person name="Adam C."/>
            <person name="Keymanesh K."/>
            <person name="Ng V."/>
            <person name="Louie K."/>
            <person name="Northen T."/>
            <person name="Drula E."/>
            <person name="Henrissat B."/>
            <person name="Hsieh H.M."/>
            <person name="Youens-Clark K."/>
            <person name="Lutzoni F."/>
            <person name="Miadlikowska J."/>
            <person name="Eastwood D.C."/>
            <person name="Hamelin R.C."/>
            <person name="Grigoriev I.V."/>
            <person name="U'Ren J.M."/>
        </authorList>
    </citation>
    <scope>NUCLEOTIDE SEQUENCE [LARGE SCALE GENOMIC DNA]</scope>
    <source>
        <strain evidence="1 2">ER1909</strain>
    </source>
</reference>
<accession>A0ACC0DGI3</accession>
<keyword evidence="2" id="KW-1185">Reference proteome</keyword>
<evidence type="ECO:0000313" key="1">
    <source>
        <dbReference type="EMBL" id="KAI6091918.1"/>
    </source>
</evidence>